<protein>
    <submittedName>
        <fullName evidence="1">Uncharacterized protein</fullName>
    </submittedName>
</protein>
<gene>
    <name evidence="1" type="ORF">LSALG_LOCUS22416</name>
</gene>
<dbReference type="EMBL" id="OX465080">
    <property type="protein sequence ID" value="CAI9282793.1"/>
    <property type="molecule type" value="Genomic_DNA"/>
</dbReference>
<name>A0AA36E5B6_LACSI</name>
<dbReference type="Proteomes" id="UP001177003">
    <property type="component" value="Chromosome 4"/>
</dbReference>
<proteinExistence type="predicted"/>
<reference evidence="1" key="1">
    <citation type="submission" date="2023-04" db="EMBL/GenBank/DDBJ databases">
        <authorList>
            <person name="Vijverberg K."/>
            <person name="Xiong W."/>
            <person name="Schranz E."/>
        </authorList>
    </citation>
    <scope>NUCLEOTIDE SEQUENCE</scope>
</reference>
<keyword evidence="2" id="KW-1185">Reference proteome</keyword>
<accession>A0AA36E5B6</accession>
<evidence type="ECO:0000313" key="1">
    <source>
        <dbReference type="EMBL" id="CAI9282793.1"/>
    </source>
</evidence>
<evidence type="ECO:0000313" key="2">
    <source>
        <dbReference type="Proteomes" id="UP001177003"/>
    </source>
</evidence>
<organism evidence="1 2">
    <name type="scientific">Lactuca saligna</name>
    <name type="common">Willowleaf lettuce</name>
    <dbReference type="NCBI Taxonomy" id="75948"/>
    <lineage>
        <taxon>Eukaryota</taxon>
        <taxon>Viridiplantae</taxon>
        <taxon>Streptophyta</taxon>
        <taxon>Embryophyta</taxon>
        <taxon>Tracheophyta</taxon>
        <taxon>Spermatophyta</taxon>
        <taxon>Magnoliopsida</taxon>
        <taxon>eudicotyledons</taxon>
        <taxon>Gunneridae</taxon>
        <taxon>Pentapetalae</taxon>
        <taxon>asterids</taxon>
        <taxon>campanulids</taxon>
        <taxon>Asterales</taxon>
        <taxon>Asteraceae</taxon>
        <taxon>Cichorioideae</taxon>
        <taxon>Cichorieae</taxon>
        <taxon>Lactucinae</taxon>
        <taxon>Lactuca</taxon>
    </lineage>
</organism>
<sequence length="154" mass="16752">MKVDIVVDAVTKVVGLQNSLLTKVKAKSSSDSPNFSKLKELLSSLKELILKLGYSPQPSVFLDFFSQNFSSLESNLKSELAPLMKLIHLMPTNAPFVRTRMQWGEKGVGTGVSKCFDTSSLKDSTKGKVFGKVISIKIPTSLPTSMTTSSTTMT</sequence>
<dbReference type="AlphaFoldDB" id="A0AA36E5B6"/>